<dbReference type="GO" id="GO:0003700">
    <property type="term" value="F:DNA-binding transcription factor activity"/>
    <property type="evidence" value="ECO:0007669"/>
    <property type="project" value="TreeGrafter"/>
</dbReference>
<dbReference type="OrthoDB" id="367059at2"/>
<reference evidence="6" key="1">
    <citation type="submission" date="2018-08" db="EMBL/GenBank/DDBJ databases">
        <authorList>
            <person name="Grouzdev D.S."/>
            <person name="Krutkina M.S."/>
        </authorList>
    </citation>
    <scope>NUCLEOTIDE SEQUENCE [LARGE SCALE GENOMIC DNA]</scope>
    <source>
        <strain evidence="6">4-11</strain>
    </source>
</reference>
<protein>
    <submittedName>
        <fullName evidence="5">LacI family transcriptional regulator</fullName>
    </submittedName>
</protein>
<dbReference type="GO" id="GO:0000976">
    <property type="term" value="F:transcription cis-regulatory region binding"/>
    <property type="evidence" value="ECO:0007669"/>
    <property type="project" value="TreeGrafter"/>
</dbReference>
<dbReference type="PANTHER" id="PTHR30146">
    <property type="entry name" value="LACI-RELATED TRANSCRIPTIONAL REPRESSOR"/>
    <property type="match status" value="1"/>
</dbReference>
<keyword evidence="1" id="KW-0805">Transcription regulation</keyword>
<dbReference type="SUPFAM" id="SSF53822">
    <property type="entry name" value="Periplasmic binding protein-like I"/>
    <property type="match status" value="1"/>
</dbReference>
<gene>
    <name evidence="5" type="ORF">DYP60_01720</name>
</gene>
<dbReference type="Gene3D" id="1.10.260.40">
    <property type="entry name" value="lambda repressor-like DNA-binding domains"/>
    <property type="match status" value="1"/>
</dbReference>
<accession>A0A372MKM8</accession>
<dbReference type="CDD" id="cd01392">
    <property type="entry name" value="HTH_LacI"/>
    <property type="match status" value="1"/>
</dbReference>
<dbReference type="EMBL" id="QUWK01000002">
    <property type="protein sequence ID" value="RFU95750.1"/>
    <property type="molecule type" value="Genomic_DNA"/>
</dbReference>
<evidence type="ECO:0000256" key="2">
    <source>
        <dbReference type="ARBA" id="ARBA00023125"/>
    </source>
</evidence>
<evidence type="ECO:0000313" key="5">
    <source>
        <dbReference type="EMBL" id="RFU95750.1"/>
    </source>
</evidence>
<dbReference type="CDD" id="cd06292">
    <property type="entry name" value="PBP1_AglR_RafR-like"/>
    <property type="match status" value="1"/>
</dbReference>
<keyword evidence="2" id="KW-0238">DNA-binding</keyword>
<sequence>MVTLKDIAERLHISITTVSRALAGYSDVSPETIRLVRNTATEMGYVPNSIAQRLQKKVTDTIGVVVPYSAKGYGEPFFSELLAGIGKEASEQGLDLLVAYAKREKELSFYKKLIDGRRVDGFVISRTLCHDERIDYLSSIDFPFASFGMVENKQDFPFVEEDSDYAMACVVDHLAGKGHTRIACIAPPLSVMFSAVRLRAVRKHMELIGLSLPDEMVCIGSFDQKDGYVQAHKLLDLPHPPTAIICFNDSIAFGAINAGKERGLSIGTDLAITGFDDVPMAELYRPPLTTVRQPIADIGSLVTKLLIKAIQEKHPTYRAKADGIEKMQIILCPTLIIRESS</sequence>
<dbReference type="SUPFAM" id="SSF47413">
    <property type="entry name" value="lambda repressor-like DNA-binding domains"/>
    <property type="match status" value="1"/>
</dbReference>
<evidence type="ECO:0000256" key="1">
    <source>
        <dbReference type="ARBA" id="ARBA00023015"/>
    </source>
</evidence>
<reference evidence="5 6" key="2">
    <citation type="submission" date="2018-09" db="EMBL/GenBank/DDBJ databases">
        <title>Genome of Sphaerochaeta halotolerans strain 4-11.</title>
        <authorList>
            <person name="Nazina T.N."/>
            <person name="Sokolova D.S."/>
        </authorList>
    </citation>
    <scope>NUCLEOTIDE SEQUENCE [LARGE SCALE GENOMIC DNA]</scope>
    <source>
        <strain evidence="5 6">4-11</strain>
    </source>
</reference>
<organism evidence="5 6">
    <name type="scientific">Sphaerochaeta halotolerans</name>
    <dbReference type="NCBI Taxonomy" id="2293840"/>
    <lineage>
        <taxon>Bacteria</taxon>
        <taxon>Pseudomonadati</taxon>
        <taxon>Spirochaetota</taxon>
        <taxon>Spirochaetia</taxon>
        <taxon>Spirochaetales</taxon>
        <taxon>Sphaerochaetaceae</taxon>
        <taxon>Sphaerochaeta</taxon>
    </lineage>
</organism>
<name>A0A372MKM8_9SPIR</name>
<proteinExistence type="predicted"/>
<dbReference type="RefSeq" id="WP_117329147.1">
    <property type="nucleotide sequence ID" value="NZ_QUWK01000002.1"/>
</dbReference>
<evidence type="ECO:0000256" key="3">
    <source>
        <dbReference type="ARBA" id="ARBA00023163"/>
    </source>
</evidence>
<dbReference type="Pfam" id="PF13377">
    <property type="entry name" value="Peripla_BP_3"/>
    <property type="match status" value="1"/>
</dbReference>
<keyword evidence="6" id="KW-1185">Reference proteome</keyword>
<dbReference type="PROSITE" id="PS50932">
    <property type="entry name" value="HTH_LACI_2"/>
    <property type="match status" value="1"/>
</dbReference>
<dbReference type="Gene3D" id="3.40.50.2300">
    <property type="match status" value="2"/>
</dbReference>
<dbReference type="InterPro" id="IPR028082">
    <property type="entry name" value="Peripla_BP_I"/>
</dbReference>
<dbReference type="InterPro" id="IPR010982">
    <property type="entry name" value="Lambda_DNA-bd_dom_sf"/>
</dbReference>
<keyword evidence="3" id="KW-0804">Transcription</keyword>
<dbReference type="PANTHER" id="PTHR30146:SF109">
    <property type="entry name" value="HTH-TYPE TRANSCRIPTIONAL REGULATOR GALS"/>
    <property type="match status" value="1"/>
</dbReference>
<dbReference type="Proteomes" id="UP000264002">
    <property type="component" value="Unassembled WGS sequence"/>
</dbReference>
<dbReference type="SMART" id="SM00354">
    <property type="entry name" value="HTH_LACI"/>
    <property type="match status" value="1"/>
</dbReference>
<feature type="domain" description="HTH lacI-type" evidence="4">
    <location>
        <begin position="2"/>
        <end position="56"/>
    </location>
</feature>
<comment type="caution">
    <text evidence="5">The sequence shown here is derived from an EMBL/GenBank/DDBJ whole genome shotgun (WGS) entry which is preliminary data.</text>
</comment>
<dbReference type="AlphaFoldDB" id="A0A372MKM8"/>
<dbReference type="Pfam" id="PF00356">
    <property type="entry name" value="LacI"/>
    <property type="match status" value="1"/>
</dbReference>
<evidence type="ECO:0000313" key="6">
    <source>
        <dbReference type="Proteomes" id="UP000264002"/>
    </source>
</evidence>
<dbReference type="InterPro" id="IPR000843">
    <property type="entry name" value="HTH_LacI"/>
</dbReference>
<evidence type="ECO:0000259" key="4">
    <source>
        <dbReference type="PROSITE" id="PS50932"/>
    </source>
</evidence>
<dbReference type="InterPro" id="IPR046335">
    <property type="entry name" value="LacI/GalR-like_sensor"/>
</dbReference>